<dbReference type="InterPro" id="IPR009097">
    <property type="entry name" value="Cyclic_Pdiesterase"/>
</dbReference>
<dbReference type="EC" id="3.1.4.58" evidence="2"/>
<name>A0A5D4RDA5_9BACI</name>
<accession>A0A5D4RDA5</accession>
<evidence type="ECO:0000256" key="2">
    <source>
        <dbReference type="HAMAP-Rule" id="MF_01940"/>
    </source>
</evidence>
<feature type="active site" description="Proton acceptor" evidence="2">
    <location>
        <position position="151"/>
    </location>
</feature>
<dbReference type="PANTHER" id="PTHR35561">
    <property type="entry name" value="RNA 2',3'-CYCLIC PHOSPHODIESTERASE"/>
    <property type="match status" value="1"/>
</dbReference>
<evidence type="ECO:0000313" key="3">
    <source>
        <dbReference type="EMBL" id="TYS48770.1"/>
    </source>
</evidence>
<dbReference type="Gene3D" id="3.90.1140.10">
    <property type="entry name" value="Cyclic phosphodiesterase"/>
    <property type="match status" value="1"/>
</dbReference>
<keyword evidence="1 2" id="KW-0378">Hydrolase</keyword>
<dbReference type="GO" id="GO:0004113">
    <property type="term" value="F:2',3'-cyclic-nucleotide 3'-phosphodiesterase activity"/>
    <property type="evidence" value="ECO:0007669"/>
    <property type="project" value="InterPro"/>
</dbReference>
<gene>
    <name evidence="3" type="primary">thpR</name>
    <name evidence="3" type="ORF">FZC83_20825</name>
</gene>
<comment type="function">
    <text evidence="2">Hydrolyzes RNA 2',3'-cyclic phosphodiester to an RNA 2'-phosphomonoester.</text>
</comment>
<feature type="short sequence motif" description="HXTX 2" evidence="2">
    <location>
        <begin position="151"/>
        <end position="154"/>
    </location>
</feature>
<feature type="active site" description="Proton donor" evidence="2">
    <location>
        <position position="65"/>
    </location>
</feature>
<organism evidence="3 4">
    <name type="scientific">Rossellomorea marisflavi</name>
    <dbReference type="NCBI Taxonomy" id="189381"/>
    <lineage>
        <taxon>Bacteria</taxon>
        <taxon>Bacillati</taxon>
        <taxon>Bacillota</taxon>
        <taxon>Bacilli</taxon>
        <taxon>Bacillales</taxon>
        <taxon>Bacillaceae</taxon>
        <taxon>Rossellomorea</taxon>
    </lineage>
</organism>
<dbReference type="PANTHER" id="PTHR35561:SF1">
    <property type="entry name" value="RNA 2',3'-CYCLIC PHOSPHODIESTERASE"/>
    <property type="match status" value="1"/>
</dbReference>
<dbReference type="AlphaFoldDB" id="A0A5D4RDA5"/>
<evidence type="ECO:0000313" key="4">
    <source>
        <dbReference type="Proteomes" id="UP000322997"/>
    </source>
</evidence>
<dbReference type="NCBIfam" id="TIGR02258">
    <property type="entry name" value="2_5_ligase"/>
    <property type="match status" value="1"/>
</dbReference>
<evidence type="ECO:0000256" key="1">
    <source>
        <dbReference type="ARBA" id="ARBA00022801"/>
    </source>
</evidence>
<comment type="similarity">
    <text evidence="2">Belongs to the 2H phosphoesterase superfamily. ThpR family.</text>
</comment>
<proteinExistence type="inferred from homology"/>
<sequence>MYFPLYWFSRFSHFAMMDIHQERTDDMRQPHYFFALPIPEEEKLRLADQADAFPFRKPVHHQDFHLTLAFLGGSGADALDLAKSKVREVSREHDPFTLTFSGFNFFGREEAPRIFWMGVEPSYELNRLRAAVYDACLDAGFELDPRPFAPHITVARKWGGEYAFHERSPEIEPLHIEFPVEHVVLYRTRLEHIPKYEPVATFPLKGLTSEERGEPHGTAH</sequence>
<comment type="catalytic activity">
    <reaction evidence="2">
        <text>a 3'-end 2',3'-cyclophospho-ribonucleotide-RNA + H2O = a 3'-end 2'-phospho-ribonucleotide-RNA + H(+)</text>
        <dbReference type="Rhea" id="RHEA:11828"/>
        <dbReference type="Rhea" id="RHEA-COMP:10464"/>
        <dbReference type="Rhea" id="RHEA-COMP:17353"/>
        <dbReference type="ChEBI" id="CHEBI:15377"/>
        <dbReference type="ChEBI" id="CHEBI:15378"/>
        <dbReference type="ChEBI" id="CHEBI:83064"/>
        <dbReference type="ChEBI" id="CHEBI:173113"/>
        <dbReference type="EC" id="3.1.4.58"/>
    </reaction>
</comment>
<comment type="caution">
    <text evidence="3">The sequence shown here is derived from an EMBL/GenBank/DDBJ whole genome shotgun (WGS) entry which is preliminary data.</text>
</comment>
<dbReference type="HAMAP" id="MF_01940">
    <property type="entry name" value="RNA_CPDase"/>
    <property type="match status" value="1"/>
</dbReference>
<dbReference type="InterPro" id="IPR004175">
    <property type="entry name" value="RNA_CPDase"/>
</dbReference>
<dbReference type="SUPFAM" id="SSF55144">
    <property type="entry name" value="LigT-like"/>
    <property type="match status" value="1"/>
</dbReference>
<protein>
    <recommendedName>
        <fullName evidence="2">RNA 2',3'-cyclic phosphodiesterase</fullName>
        <shortName evidence="2">RNA 2',3'-CPDase</shortName>
        <ecNumber evidence="2">3.1.4.58</ecNumber>
    </recommendedName>
</protein>
<reference evidence="3 4" key="1">
    <citation type="submission" date="2019-08" db="EMBL/GenBank/DDBJ databases">
        <title>Bacillus genomes from the desert of Cuatro Cienegas, Coahuila.</title>
        <authorList>
            <person name="Olmedo-Alvarez G."/>
        </authorList>
    </citation>
    <scope>NUCLEOTIDE SEQUENCE [LARGE SCALE GENOMIC DNA]</scope>
    <source>
        <strain evidence="3 4">CH108_3D</strain>
    </source>
</reference>
<dbReference type="EMBL" id="VTEQ01000009">
    <property type="protein sequence ID" value="TYS48770.1"/>
    <property type="molecule type" value="Genomic_DNA"/>
</dbReference>
<dbReference type="Pfam" id="PF13563">
    <property type="entry name" value="2_5_RNA_ligase2"/>
    <property type="match status" value="1"/>
</dbReference>
<dbReference type="GO" id="GO:0008664">
    <property type="term" value="F:RNA 2',3'-cyclic 3'-phosphodiesterase activity"/>
    <property type="evidence" value="ECO:0007669"/>
    <property type="project" value="UniProtKB-EC"/>
</dbReference>
<feature type="short sequence motif" description="HXTX 1" evidence="2">
    <location>
        <begin position="65"/>
        <end position="68"/>
    </location>
</feature>
<dbReference type="Proteomes" id="UP000322997">
    <property type="component" value="Unassembled WGS sequence"/>
</dbReference>